<sequence>MQLFANQDLTPTEEPPTCGEDMARIVEVLRTVRIAVAGLEEWQIHDALAAALVAAQIPHYREFSFASGCRADLWIDGIVIEVKKQRPARAALLSQITRYAGKHGVRGVIVVLERSIHVPAVIEGKPVRVLSLNAAWGIAL</sequence>
<dbReference type="GeneID" id="42591769"/>
<dbReference type="AlphaFoldDB" id="A0A9P1RFM2"/>
<organism evidence="1 2">
    <name type="scientific">Pseudomonas aeruginosa</name>
    <dbReference type="NCBI Taxonomy" id="287"/>
    <lineage>
        <taxon>Bacteria</taxon>
        <taxon>Pseudomonadati</taxon>
        <taxon>Pseudomonadota</taxon>
        <taxon>Gammaproteobacteria</taxon>
        <taxon>Pseudomonadales</taxon>
        <taxon>Pseudomonadaceae</taxon>
        <taxon>Pseudomonas</taxon>
    </lineage>
</organism>
<reference evidence="2" key="1">
    <citation type="submission" date="2015-06" db="EMBL/GenBank/DDBJ databases">
        <authorList>
            <person name="Radhakrishnan Rajesh"/>
            <person name="Underwood Anthony"/>
            <person name="Al-Shahib Ali"/>
        </authorList>
    </citation>
    <scope>NUCLEOTIDE SEQUENCE [LARGE SCALE GENOMIC DNA]</scope>
    <source>
        <strain evidence="2">P19_London_7_VIM_2_05_10</strain>
    </source>
</reference>
<dbReference type="EMBL" id="CVVU01000274">
    <property type="protein sequence ID" value="CRQ11544.1"/>
    <property type="molecule type" value="Genomic_DNA"/>
</dbReference>
<name>A0A9P1RFM2_PSEAI</name>
<gene>
    <name evidence="1" type="ORF">PAERUG_P19_London_7_VIM_2_05_10_06802</name>
</gene>
<comment type="caution">
    <text evidence="1">The sequence shown here is derived from an EMBL/GenBank/DDBJ whole genome shotgun (WGS) entry which is preliminary data.</text>
</comment>
<accession>A0A9P1RFM2</accession>
<proteinExistence type="predicted"/>
<evidence type="ECO:0000313" key="2">
    <source>
        <dbReference type="Proteomes" id="UP000045039"/>
    </source>
</evidence>
<dbReference type="Proteomes" id="UP000045039">
    <property type="component" value="Unassembled WGS sequence"/>
</dbReference>
<protein>
    <submittedName>
        <fullName evidence="1">Uncharacterized protein</fullName>
    </submittedName>
</protein>
<dbReference type="RefSeq" id="WP_003149253.1">
    <property type="nucleotide sequence ID" value="NZ_CAADLS010000198.1"/>
</dbReference>
<evidence type="ECO:0000313" key="1">
    <source>
        <dbReference type="EMBL" id="CRQ11544.1"/>
    </source>
</evidence>